<feature type="transmembrane region" description="Helical" evidence="1">
    <location>
        <begin position="381"/>
        <end position="401"/>
    </location>
</feature>
<keyword evidence="1" id="KW-1133">Transmembrane helix</keyword>
<feature type="transmembrane region" description="Helical" evidence="1">
    <location>
        <begin position="20"/>
        <end position="41"/>
    </location>
</feature>
<dbReference type="EMBL" id="BNJF01000002">
    <property type="protein sequence ID" value="GHO46905.1"/>
    <property type="molecule type" value="Genomic_DNA"/>
</dbReference>
<feature type="transmembrane region" description="Helical" evidence="1">
    <location>
        <begin position="408"/>
        <end position="424"/>
    </location>
</feature>
<feature type="transmembrane region" description="Helical" evidence="1">
    <location>
        <begin position="217"/>
        <end position="235"/>
    </location>
</feature>
<feature type="transmembrane region" description="Helical" evidence="1">
    <location>
        <begin position="472"/>
        <end position="489"/>
    </location>
</feature>
<dbReference type="Proteomes" id="UP000612362">
    <property type="component" value="Unassembled WGS sequence"/>
</dbReference>
<feature type="transmembrane region" description="Helical" evidence="1">
    <location>
        <begin position="86"/>
        <end position="106"/>
    </location>
</feature>
<feature type="transmembrane region" description="Helical" evidence="1">
    <location>
        <begin position="325"/>
        <end position="345"/>
    </location>
</feature>
<evidence type="ECO:0000256" key="1">
    <source>
        <dbReference type="SAM" id="Phobius"/>
    </source>
</evidence>
<evidence type="ECO:0000313" key="3">
    <source>
        <dbReference type="Proteomes" id="UP000612362"/>
    </source>
</evidence>
<name>A0A8J3I566_9CHLR</name>
<feature type="transmembrane region" description="Helical" evidence="1">
    <location>
        <begin position="141"/>
        <end position="160"/>
    </location>
</feature>
<feature type="transmembrane region" description="Helical" evidence="1">
    <location>
        <begin position="279"/>
        <end position="295"/>
    </location>
</feature>
<dbReference type="AlphaFoldDB" id="A0A8J3I566"/>
<gene>
    <name evidence="2" type="ORF">KSX_50680</name>
</gene>
<evidence type="ECO:0000313" key="2">
    <source>
        <dbReference type="EMBL" id="GHO46905.1"/>
    </source>
</evidence>
<keyword evidence="1" id="KW-0472">Membrane</keyword>
<reference evidence="2" key="1">
    <citation type="submission" date="2020-10" db="EMBL/GenBank/DDBJ databases">
        <title>Taxonomic study of unclassified bacteria belonging to the class Ktedonobacteria.</title>
        <authorList>
            <person name="Yabe S."/>
            <person name="Wang C.M."/>
            <person name="Zheng Y."/>
            <person name="Sakai Y."/>
            <person name="Cavaletti L."/>
            <person name="Monciardini P."/>
            <person name="Donadio S."/>
        </authorList>
    </citation>
    <scope>NUCLEOTIDE SEQUENCE</scope>
    <source>
        <strain evidence="2">SOSP1-1</strain>
    </source>
</reference>
<feature type="transmembrane region" description="Helical" evidence="1">
    <location>
        <begin position="430"/>
        <end position="451"/>
    </location>
</feature>
<feature type="transmembrane region" description="Helical" evidence="1">
    <location>
        <begin position="61"/>
        <end position="79"/>
    </location>
</feature>
<accession>A0A8J3I566</accession>
<comment type="caution">
    <text evidence="2">The sequence shown here is derived from an EMBL/GenBank/DDBJ whole genome shotgun (WGS) entry which is preliminary data.</text>
</comment>
<sequence>MSKEFTQMNTSNKTKKSIIIDILLTILCLALPLGSFALWYSSLNAVATQISHMNGLGLVSIMPPELIGALVIMMVSFCITLQKVRYYTPLLLLHFGLIIIMLYGVTTLVEQAPRFSVVYTHAGYTEYIIRTGSVNPHLSAYFNWPGFFILSAFVTQLAGYQTILSYAAWAPVFNNVITLAALYFLFTTFTTNRRVIWLALWLFCITNWIGQDYFSPQGLFFCFYIVILAILLKWFKTPSDESIRSLGPRLSRLRFLPSLYTWLTAPDPLSTPSQRRKKIALLLCVLVLFSFTVYGHQLTPFFTIVSVTALIVFRRCTLKLWWLPIVMTVMTLFWMFIMAHTYLAGHMNQVFGGLSQIFVSLSSNVSDRVGGDPQHALIARLRIIMTFFVWAVAFVGALFRLGKGYKDASVVLLALAPFPLFIVQPYGGEMLLRCYLFSLPSMIFLAASVVYEKPPFPSFFSRLTMIKLPWKGLVMSSLTIILLGGFLFTRYGNENIDYKTYDEVNGVQMLYSIAPSKALFVAGWTGTPWQMKNFEKFRVTTLATNETLSNDIITLDVRDVVHFMQDQQRPQTYMIFTRSQKAWFDAMSGYPVGSLDKFEEAINSSGEFTLIYRTTDVQIYQLTSSLEGDQ</sequence>
<organism evidence="2 3">
    <name type="scientific">Ktedonospora formicarum</name>
    <dbReference type="NCBI Taxonomy" id="2778364"/>
    <lineage>
        <taxon>Bacteria</taxon>
        <taxon>Bacillati</taxon>
        <taxon>Chloroflexota</taxon>
        <taxon>Ktedonobacteria</taxon>
        <taxon>Ktedonobacterales</taxon>
        <taxon>Ktedonobacteraceae</taxon>
        <taxon>Ktedonospora</taxon>
    </lineage>
</organism>
<protein>
    <submittedName>
        <fullName evidence="2">Uncharacterized protein</fullName>
    </submittedName>
</protein>
<proteinExistence type="predicted"/>
<keyword evidence="1" id="KW-0812">Transmembrane</keyword>
<keyword evidence="3" id="KW-1185">Reference proteome</keyword>